<feature type="compositionally biased region" description="Basic residues" evidence="5">
    <location>
        <begin position="484"/>
        <end position="498"/>
    </location>
</feature>
<dbReference type="PROSITE" id="PS50082">
    <property type="entry name" value="WD_REPEATS_2"/>
    <property type="match status" value="3"/>
</dbReference>
<dbReference type="InParanoid" id="G4ZL92"/>
<dbReference type="PROSITE" id="PS50294">
    <property type="entry name" value="WD_REPEATS_REGION"/>
    <property type="match status" value="2"/>
</dbReference>
<evidence type="ECO:0000256" key="3">
    <source>
        <dbReference type="ARBA" id="ARBA00022737"/>
    </source>
</evidence>
<dbReference type="SMART" id="SM00320">
    <property type="entry name" value="WD40"/>
    <property type="match status" value="5"/>
</dbReference>
<organism evidence="6 7">
    <name type="scientific">Phytophthora sojae (strain P6497)</name>
    <name type="common">Soybean stem and root rot agent</name>
    <name type="synonym">Phytophthora megasperma f. sp. glycines</name>
    <dbReference type="NCBI Taxonomy" id="1094619"/>
    <lineage>
        <taxon>Eukaryota</taxon>
        <taxon>Sar</taxon>
        <taxon>Stramenopiles</taxon>
        <taxon>Oomycota</taxon>
        <taxon>Peronosporomycetes</taxon>
        <taxon>Peronosporales</taxon>
        <taxon>Peronosporaceae</taxon>
        <taxon>Phytophthora</taxon>
    </lineage>
</organism>
<evidence type="ECO:0000313" key="6">
    <source>
        <dbReference type="EMBL" id="EGZ15606.1"/>
    </source>
</evidence>
<evidence type="ECO:0000256" key="5">
    <source>
        <dbReference type="SAM" id="MobiDB-lite"/>
    </source>
</evidence>
<accession>G4ZL92</accession>
<dbReference type="GO" id="GO:0006364">
    <property type="term" value="P:rRNA processing"/>
    <property type="evidence" value="ECO:0007669"/>
    <property type="project" value="InterPro"/>
</dbReference>
<dbReference type="EMBL" id="JH159155">
    <property type="protein sequence ID" value="EGZ15606.1"/>
    <property type="molecule type" value="Genomic_DNA"/>
</dbReference>
<keyword evidence="2 4" id="KW-0853">WD repeat</keyword>
<dbReference type="Proteomes" id="UP000002640">
    <property type="component" value="Unassembled WGS sequence"/>
</dbReference>
<feature type="region of interest" description="Disordered" evidence="5">
    <location>
        <begin position="471"/>
        <end position="498"/>
    </location>
</feature>
<feature type="region of interest" description="Disordered" evidence="5">
    <location>
        <begin position="1"/>
        <end position="89"/>
    </location>
</feature>
<keyword evidence="3" id="KW-0677">Repeat</keyword>
<dbReference type="InterPro" id="IPR036322">
    <property type="entry name" value="WD40_repeat_dom_sf"/>
</dbReference>
<keyword evidence="1" id="KW-0597">Phosphoprotein</keyword>
<dbReference type="OMA" id="TPESTIW"/>
<feature type="repeat" description="WD" evidence="4">
    <location>
        <begin position="348"/>
        <end position="390"/>
    </location>
</feature>
<dbReference type="PANTHER" id="PTHR14091">
    <property type="entry name" value="PERIODIC TRYPTOPHAN PROTEIN 1"/>
    <property type="match status" value="1"/>
</dbReference>
<dbReference type="InterPro" id="IPR020472">
    <property type="entry name" value="WD40_PAC1"/>
</dbReference>
<dbReference type="FunFam" id="2.130.10.10:FF:002899">
    <property type="entry name" value="Uncharacterized protein"/>
    <property type="match status" value="1"/>
</dbReference>
<dbReference type="AlphaFoldDB" id="G4ZL92"/>
<dbReference type="InterPro" id="IPR015943">
    <property type="entry name" value="WD40/YVTN_repeat-like_dom_sf"/>
</dbReference>
<dbReference type="PRINTS" id="PR00320">
    <property type="entry name" value="GPROTEINBRPT"/>
</dbReference>
<dbReference type="KEGG" id="psoj:PHYSODRAFT_561350"/>
<evidence type="ECO:0000313" key="7">
    <source>
        <dbReference type="Proteomes" id="UP000002640"/>
    </source>
</evidence>
<dbReference type="PANTHER" id="PTHR14091:SF0">
    <property type="entry name" value="PERIODIC TRYPTOPHAN PROTEIN 1 HOMOLOG"/>
    <property type="match status" value="1"/>
</dbReference>
<evidence type="ECO:0000256" key="4">
    <source>
        <dbReference type="PROSITE-ProRule" id="PRU00221"/>
    </source>
</evidence>
<dbReference type="GeneID" id="20663572"/>
<evidence type="ECO:0000256" key="1">
    <source>
        <dbReference type="ARBA" id="ARBA00022553"/>
    </source>
</evidence>
<dbReference type="RefSeq" id="XP_009529355.1">
    <property type="nucleotide sequence ID" value="XM_009531060.1"/>
</dbReference>
<dbReference type="InterPro" id="IPR001680">
    <property type="entry name" value="WD40_rpt"/>
</dbReference>
<dbReference type="Pfam" id="PF00400">
    <property type="entry name" value="WD40"/>
    <property type="match status" value="3"/>
</dbReference>
<dbReference type="PROSITE" id="PS00678">
    <property type="entry name" value="WD_REPEATS_1"/>
    <property type="match status" value="2"/>
</dbReference>
<gene>
    <name evidence="6" type="ORF">PHYSODRAFT_561350</name>
</gene>
<proteinExistence type="predicted"/>
<feature type="compositionally biased region" description="Low complexity" evidence="5">
    <location>
        <begin position="8"/>
        <end position="22"/>
    </location>
</feature>
<reference evidence="6 7" key="1">
    <citation type="journal article" date="2006" name="Science">
        <title>Phytophthora genome sequences uncover evolutionary origins and mechanisms of pathogenesis.</title>
        <authorList>
            <person name="Tyler B.M."/>
            <person name="Tripathy S."/>
            <person name="Zhang X."/>
            <person name="Dehal P."/>
            <person name="Jiang R.H."/>
            <person name="Aerts A."/>
            <person name="Arredondo F.D."/>
            <person name="Baxter L."/>
            <person name="Bensasson D."/>
            <person name="Beynon J.L."/>
            <person name="Chapman J."/>
            <person name="Damasceno C.M."/>
            <person name="Dorrance A.E."/>
            <person name="Dou D."/>
            <person name="Dickerman A.W."/>
            <person name="Dubchak I.L."/>
            <person name="Garbelotto M."/>
            <person name="Gijzen M."/>
            <person name="Gordon S.G."/>
            <person name="Govers F."/>
            <person name="Grunwald N.J."/>
            <person name="Huang W."/>
            <person name="Ivors K.L."/>
            <person name="Jones R.W."/>
            <person name="Kamoun S."/>
            <person name="Krampis K."/>
            <person name="Lamour K.H."/>
            <person name="Lee M.K."/>
            <person name="McDonald W.H."/>
            <person name="Medina M."/>
            <person name="Meijer H.J."/>
            <person name="Nordberg E.K."/>
            <person name="Maclean D.J."/>
            <person name="Ospina-Giraldo M.D."/>
            <person name="Morris P.F."/>
            <person name="Phuntumart V."/>
            <person name="Putnam N.H."/>
            <person name="Rash S."/>
            <person name="Rose J.K."/>
            <person name="Sakihama Y."/>
            <person name="Salamov A.A."/>
            <person name="Savidor A."/>
            <person name="Scheuring C.F."/>
            <person name="Smith B.M."/>
            <person name="Sobral B.W."/>
            <person name="Terry A."/>
            <person name="Torto-Alalibo T.A."/>
            <person name="Win J."/>
            <person name="Xu Z."/>
            <person name="Zhang H."/>
            <person name="Grigoriev I.V."/>
            <person name="Rokhsar D.S."/>
            <person name="Boore J.L."/>
        </authorList>
    </citation>
    <scope>NUCLEOTIDE SEQUENCE [LARGE SCALE GENOMIC DNA]</scope>
    <source>
        <strain evidence="6 7">P6497</strain>
    </source>
</reference>
<dbReference type="SMR" id="G4ZL92"/>
<keyword evidence="7" id="KW-1185">Reference proteome</keyword>
<feature type="compositionally biased region" description="Acidic residues" evidence="5">
    <location>
        <begin position="52"/>
        <end position="89"/>
    </location>
</feature>
<dbReference type="STRING" id="1094619.G4ZL92"/>
<name>G4ZL92_PHYSP</name>
<feature type="repeat" description="WD" evidence="4">
    <location>
        <begin position="261"/>
        <end position="294"/>
    </location>
</feature>
<sequence>MAEEDAAAAEQSQEQQQEGSDGLPASFKMDEYDEEDDDAAIKNYVGGGGGAMEEEEEEGDEQEDGMPDEEGNVAMEDDEDDQDDELEMDKDDVEIRPTDSVILVANTEEDFSNLEVQVYDDENGALYVHHEINLPAFPLTMAWMDCAPVPLDPSTGPVDGSFVAVGTFKPGIEIWDLNVLDVLEPSATLGGEQDEDLRDVAMPKISKRRKNRKTALKPGSHQDAVMSLDWNSSHRNMLASGSADSTVKVWDITTQKCLYTMAHHSNKVQSVRWNPAETTVLASASFDRTIVVLDGRQPDAFSKFQLSAEVESIAWAPHNPSTIVASSEDGVVVGFDVRMNGSAPLFRFDAHAGAVSAISFSAQVPGLLATAGVDKTVKLWDLKDNSPVCVTSKEMNVVRSCWSIGELFSLAFYQDSPFMLGVGGSKGVLALWDTSENEGVERRFGSRMQGAATAASSDISASFRSPYQLGEELAAEEEREKQQQGKKKSGKGKKGKKH</sequence>
<evidence type="ECO:0000256" key="2">
    <source>
        <dbReference type="ARBA" id="ARBA00022574"/>
    </source>
</evidence>
<dbReference type="Gene3D" id="2.130.10.10">
    <property type="entry name" value="YVTN repeat-like/Quinoprotein amine dehydrogenase"/>
    <property type="match status" value="2"/>
</dbReference>
<dbReference type="SUPFAM" id="SSF50978">
    <property type="entry name" value="WD40 repeat-like"/>
    <property type="match status" value="1"/>
</dbReference>
<dbReference type="InterPro" id="IPR019775">
    <property type="entry name" value="WD40_repeat_CS"/>
</dbReference>
<feature type="repeat" description="WD" evidence="4">
    <location>
        <begin position="218"/>
        <end position="260"/>
    </location>
</feature>
<protein>
    <submittedName>
        <fullName evidence="6">Uncharacterized protein</fullName>
    </submittedName>
</protein>
<dbReference type="GO" id="GO:0005634">
    <property type="term" value="C:nucleus"/>
    <property type="evidence" value="ECO:0007669"/>
    <property type="project" value="TreeGrafter"/>
</dbReference>
<dbReference type="InterPro" id="IPR044285">
    <property type="entry name" value="PWP1"/>
</dbReference>